<keyword evidence="8" id="KW-1185">Reference proteome</keyword>
<dbReference type="GO" id="GO:0008270">
    <property type="term" value="F:zinc ion binding"/>
    <property type="evidence" value="ECO:0007669"/>
    <property type="project" value="InterPro"/>
</dbReference>
<comment type="subcellular location">
    <subcellularLocation>
        <location evidence="1">Nucleus</location>
    </subcellularLocation>
</comment>
<dbReference type="PROSITE" id="PS00463">
    <property type="entry name" value="ZN2_CY6_FUNGAL_1"/>
    <property type="match status" value="1"/>
</dbReference>
<dbReference type="GO" id="GO:0045944">
    <property type="term" value="P:positive regulation of transcription by RNA polymerase II"/>
    <property type="evidence" value="ECO:0007669"/>
    <property type="project" value="TreeGrafter"/>
</dbReference>
<evidence type="ECO:0000259" key="6">
    <source>
        <dbReference type="PROSITE" id="PS50048"/>
    </source>
</evidence>
<proteinExistence type="predicted"/>
<comment type="caution">
    <text evidence="7">The sequence shown here is derived from an EMBL/GenBank/DDBJ whole genome shotgun (WGS) entry which is preliminary data.</text>
</comment>
<dbReference type="GO" id="GO:0005634">
    <property type="term" value="C:nucleus"/>
    <property type="evidence" value="ECO:0007669"/>
    <property type="project" value="UniProtKB-SubCell"/>
</dbReference>
<organism evidence="7 8">
    <name type="scientific">Penicillium olsonii</name>
    <dbReference type="NCBI Taxonomy" id="99116"/>
    <lineage>
        <taxon>Eukaryota</taxon>
        <taxon>Fungi</taxon>
        <taxon>Dikarya</taxon>
        <taxon>Ascomycota</taxon>
        <taxon>Pezizomycotina</taxon>
        <taxon>Eurotiomycetes</taxon>
        <taxon>Eurotiomycetidae</taxon>
        <taxon>Eurotiales</taxon>
        <taxon>Aspergillaceae</taxon>
        <taxon>Penicillium</taxon>
    </lineage>
</organism>
<sequence>MRVTTPGCWTCRVRHRKCDLEKPSCKECTERQVHCHGYGPKPAWMDGGPGERKERAQIKATVNKNFRQVKKMQHLARQRERESSALAEAQRHDEGLDFAANRSCSLDIAPLSSETEHSEAILDSGAQSVTTVSDRACEPHLEPSPQRIGGYGGIDIQEACLLMHYLDQVFPWQFPYHDSRSRLGNRGWLFLLLIKCGPLYHAILSLSSLHQSALLDAKEDVLKKQKALSHHSMALRELCDMMSEKGDELRDDHAQLADFLTCSFMLISFEVFCGAEHDWIPHLDAVTSVMSSSSPEDIFDRDKRGGASDDLEFLIVGVMWYDLLACVSTGSVPRLPYQSWLRAPYLDTADLMGCENWVMLAIGDLAHLSAWKDRQKKDGLLSIRELATKGMEIETRLENGIMGLDQGEVSSVSNTDKHLGGIQELWLINYVQGDANMEGLRHWVSHLFALAALALLHTIVSGPLPILPEIKGVVSRSIVVLEKRPKGCPLTGSVWALCIIACMAQSDRPFFESLMGRLVRESGRFGNTATVFKIINKCWEMQETGRADCRIAMSEMGVHALLI</sequence>
<dbReference type="Proteomes" id="UP001153618">
    <property type="component" value="Unassembled WGS sequence"/>
</dbReference>
<evidence type="ECO:0000256" key="3">
    <source>
        <dbReference type="ARBA" id="ARBA00023125"/>
    </source>
</evidence>
<gene>
    <name evidence="7" type="ORF">POLS_LOCUS4811</name>
</gene>
<dbReference type="Gene3D" id="4.10.240.10">
    <property type="entry name" value="Zn(2)-C6 fungal-type DNA-binding domain"/>
    <property type="match status" value="1"/>
</dbReference>
<dbReference type="CDD" id="cd00067">
    <property type="entry name" value="GAL4"/>
    <property type="match status" value="1"/>
</dbReference>
<evidence type="ECO:0000313" key="8">
    <source>
        <dbReference type="Proteomes" id="UP001153618"/>
    </source>
</evidence>
<dbReference type="PANTHER" id="PTHR37534">
    <property type="entry name" value="TRANSCRIPTIONAL ACTIVATOR PROTEIN UGA3"/>
    <property type="match status" value="1"/>
</dbReference>
<dbReference type="GO" id="GO:0000981">
    <property type="term" value="F:DNA-binding transcription factor activity, RNA polymerase II-specific"/>
    <property type="evidence" value="ECO:0007669"/>
    <property type="project" value="InterPro"/>
</dbReference>
<name>A0A9W4HS90_PENOL</name>
<dbReference type="SUPFAM" id="SSF57701">
    <property type="entry name" value="Zn2/Cys6 DNA-binding domain"/>
    <property type="match status" value="1"/>
</dbReference>
<keyword evidence="5" id="KW-0539">Nucleus</keyword>
<dbReference type="Pfam" id="PF11951">
    <property type="entry name" value="Fungal_trans_2"/>
    <property type="match status" value="1"/>
</dbReference>
<dbReference type="OrthoDB" id="5213892at2759"/>
<reference evidence="7" key="1">
    <citation type="submission" date="2021-07" db="EMBL/GenBank/DDBJ databases">
        <authorList>
            <person name="Branca A.L. A."/>
        </authorList>
    </citation>
    <scope>NUCLEOTIDE SEQUENCE</scope>
</reference>
<dbReference type="InterPro" id="IPR021858">
    <property type="entry name" value="Fun_TF"/>
</dbReference>
<evidence type="ECO:0000256" key="5">
    <source>
        <dbReference type="ARBA" id="ARBA00023242"/>
    </source>
</evidence>
<evidence type="ECO:0000256" key="4">
    <source>
        <dbReference type="ARBA" id="ARBA00023163"/>
    </source>
</evidence>
<evidence type="ECO:0000313" key="7">
    <source>
        <dbReference type="EMBL" id="CAG8105940.1"/>
    </source>
</evidence>
<dbReference type="InterPro" id="IPR036864">
    <property type="entry name" value="Zn2-C6_fun-type_DNA-bd_sf"/>
</dbReference>
<dbReference type="GO" id="GO:0000976">
    <property type="term" value="F:transcription cis-regulatory region binding"/>
    <property type="evidence" value="ECO:0007669"/>
    <property type="project" value="TreeGrafter"/>
</dbReference>
<keyword evidence="3" id="KW-0238">DNA-binding</keyword>
<dbReference type="SMART" id="SM00066">
    <property type="entry name" value="GAL4"/>
    <property type="match status" value="1"/>
</dbReference>
<feature type="domain" description="Zn(2)-C6 fungal-type" evidence="6">
    <location>
        <begin position="7"/>
        <end position="35"/>
    </location>
</feature>
<dbReference type="AlphaFoldDB" id="A0A9W4HS90"/>
<dbReference type="InterPro" id="IPR001138">
    <property type="entry name" value="Zn2Cys6_DnaBD"/>
</dbReference>
<dbReference type="PROSITE" id="PS50048">
    <property type="entry name" value="ZN2_CY6_FUNGAL_2"/>
    <property type="match status" value="1"/>
</dbReference>
<accession>A0A9W4HS90</accession>
<protein>
    <recommendedName>
        <fullName evidence="6">Zn(2)-C6 fungal-type domain-containing protein</fullName>
    </recommendedName>
</protein>
<dbReference type="Pfam" id="PF00172">
    <property type="entry name" value="Zn_clus"/>
    <property type="match status" value="1"/>
</dbReference>
<keyword evidence="2" id="KW-0805">Transcription regulation</keyword>
<dbReference type="EMBL" id="CAJVOS010000024">
    <property type="protein sequence ID" value="CAG8105940.1"/>
    <property type="molecule type" value="Genomic_DNA"/>
</dbReference>
<dbReference type="PANTHER" id="PTHR37534:SF26">
    <property type="entry name" value="TRANSCRIPTION FACTOR, PUTATIVE-RELATED"/>
    <property type="match status" value="1"/>
</dbReference>
<evidence type="ECO:0000256" key="1">
    <source>
        <dbReference type="ARBA" id="ARBA00004123"/>
    </source>
</evidence>
<keyword evidence="4" id="KW-0804">Transcription</keyword>
<evidence type="ECO:0000256" key="2">
    <source>
        <dbReference type="ARBA" id="ARBA00023015"/>
    </source>
</evidence>